<evidence type="ECO:0000313" key="2">
    <source>
        <dbReference type="Proteomes" id="UP000673691"/>
    </source>
</evidence>
<gene>
    <name evidence="1" type="ORF">BJ554DRAFT_8172</name>
</gene>
<evidence type="ECO:0000313" key="1">
    <source>
        <dbReference type="EMBL" id="KAG5463367.1"/>
    </source>
</evidence>
<name>A0A8H8A1W5_9FUNG</name>
<reference evidence="1 2" key="1">
    <citation type="journal article" name="Sci. Rep.">
        <title>Genome-scale phylogenetic analyses confirm Olpidium as the closest living zoosporic fungus to the non-flagellated, terrestrial fungi.</title>
        <authorList>
            <person name="Chang Y."/>
            <person name="Rochon D."/>
            <person name="Sekimoto S."/>
            <person name="Wang Y."/>
            <person name="Chovatia M."/>
            <person name="Sandor L."/>
            <person name="Salamov A."/>
            <person name="Grigoriev I.V."/>
            <person name="Stajich J.E."/>
            <person name="Spatafora J.W."/>
        </authorList>
    </citation>
    <scope>NUCLEOTIDE SEQUENCE [LARGE SCALE GENOMIC DNA]</scope>
    <source>
        <strain evidence="1">S191</strain>
    </source>
</reference>
<accession>A0A8H8A1W5</accession>
<sequence length="166" mass="19011">MGIPSRSRSLSKQDQQNFSVLPSFLLPYFFHYSFVKLTNFSGPLSDLFLISTHVLFELSHTTFSVITFVRGRMLKITTDALLPLPPFRHTPNINFAGEDHREIDQNSSHRPRRTIPLWHMTSMLLPSPAGQSEVSEFPYLRRRPLLTTTAAHATPGFPCFSYFSPR</sequence>
<dbReference type="Proteomes" id="UP000673691">
    <property type="component" value="Unassembled WGS sequence"/>
</dbReference>
<organism evidence="1 2">
    <name type="scientific">Olpidium bornovanus</name>
    <dbReference type="NCBI Taxonomy" id="278681"/>
    <lineage>
        <taxon>Eukaryota</taxon>
        <taxon>Fungi</taxon>
        <taxon>Fungi incertae sedis</taxon>
        <taxon>Olpidiomycota</taxon>
        <taxon>Olpidiomycotina</taxon>
        <taxon>Olpidiomycetes</taxon>
        <taxon>Olpidiales</taxon>
        <taxon>Olpidiaceae</taxon>
        <taxon>Olpidium</taxon>
    </lineage>
</organism>
<dbReference type="AlphaFoldDB" id="A0A8H8A1W5"/>
<protein>
    <submittedName>
        <fullName evidence="1">Uncharacterized protein</fullName>
    </submittedName>
</protein>
<keyword evidence="2" id="KW-1185">Reference proteome</keyword>
<comment type="caution">
    <text evidence="1">The sequence shown here is derived from an EMBL/GenBank/DDBJ whole genome shotgun (WGS) entry which is preliminary data.</text>
</comment>
<dbReference type="EMBL" id="JAEFCI010000714">
    <property type="protein sequence ID" value="KAG5463367.1"/>
    <property type="molecule type" value="Genomic_DNA"/>
</dbReference>
<proteinExistence type="predicted"/>